<feature type="coiled-coil region" evidence="4">
    <location>
        <begin position="472"/>
        <end position="502"/>
    </location>
</feature>
<dbReference type="InterPro" id="IPR004089">
    <property type="entry name" value="MCPsignal_dom"/>
</dbReference>
<evidence type="ECO:0000313" key="8">
    <source>
        <dbReference type="EMBL" id="MBB5219965.1"/>
    </source>
</evidence>
<evidence type="ECO:0000259" key="6">
    <source>
        <dbReference type="PROSITE" id="PS50111"/>
    </source>
</evidence>
<evidence type="ECO:0000256" key="3">
    <source>
        <dbReference type="PROSITE-ProRule" id="PRU00284"/>
    </source>
</evidence>
<comment type="caution">
    <text evidence="8">The sequence shown here is derived from an EMBL/GenBank/DDBJ whole genome shotgun (WGS) entry which is preliminary data.</text>
</comment>
<keyword evidence="1 3" id="KW-0807">Transducer</keyword>
<reference evidence="8 9" key="1">
    <citation type="submission" date="2020-08" db="EMBL/GenBank/DDBJ databases">
        <title>Genomic Encyclopedia of Type Strains, Phase IV (KMG-IV): sequencing the most valuable type-strain genomes for metagenomic binning, comparative biology and taxonomic classification.</title>
        <authorList>
            <person name="Goeker M."/>
        </authorList>
    </citation>
    <scope>NUCLEOTIDE SEQUENCE [LARGE SCALE GENOMIC DNA]</scope>
    <source>
        <strain evidence="8 9">DSM 103679</strain>
    </source>
</reference>
<dbReference type="Gene3D" id="1.10.287.950">
    <property type="entry name" value="Methyl-accepting chemotaxis protein"/>
    <property type="match status" value="1"/>
</dbReference>
<dbReference type="Proteomes" id="UP000578697">
    <property type="component" value="Unassembled WGS sequence"/>
</dbReference>
<dbReference type="Gene3D" id="6.10.340.10">
    <property type="match status" value="1"/>
</dbReference>
<feature type="transmembrane region" description="Helical" evidence="5">
    <location>
        <begin position="276"/>
        <end position="294"/>
    </location>
</feature>
<dbReference type="SMART" id="SM00283">
    <property type="entry name" value="MA"/>
    <property type="match status" value="1"/>
</dbReference>
<dbReference type="EMBL" id="JACHFR010000004">
    <property type="protein sequence ID" value="MBB5219965.1"/>
    <property type="molecule type" value="Genomic_DNA"/>
</dbReference>
<dbReference type="InterPro" id="IPR003660">
    <property type="entry name" value="HAMP_dom"/>
</dbReference>
<dbReference type="GO" id="GO:0016020">
    <property type="term" value="C:membrane"/>
    <property type="evidence" value="ECO:0007669"/>
    <property type="project" value="InterPro"/>
</dbReference>
<dbReference type="PROSITE" id="PS50885">
    <property type="entry name" value="HAMP"/>
    <property type="match status" value="1"/>
</dbReference>
<feature type="domain" description="Methyl-accepting transducer" evidence="6">
    <location>
        <begin position="401"/>
        <end position="623"/>
    </location>
</feature>
<feature type="domain" description="HAMP" evidence="7">
    <location>
        <begin position="297"/>
        <end position="354"/>
    </location>
</feature>
<feature type="transmembrane region" description="Helical" evidence="5">
    <location>
        <begin position="7"/>
        <end position="31"/>
    </location>
</feature>
<keyword evidence="9" id="KW-1185">Reference proteome</keyword>
<keyword evidence="5" id="KW-1133">Transmembrane helix</keyword>
<dbReference type="GO" id="GO:0004888">
    <property type="term" value="F:transmembrane signaling receptor activity"/>
    <property type="evidence" value="ECO:0007669"/>
    <property type="project" value="InterPro"/>
</dbReference>
<dbReference type="RefSeq" id="WP_184653561.1">
    <property type="nucleotide sequence ID" value="NZ_JACHFR010000004.1"/>
</dbReference>
<evidence type="ECO:0000256" key="2">
    <source>
        <dbReference type="ARBA" id="ARBA00029447"/>
    </source>
</evidence>
<evidence type="ECO:0000313" key="9">
    <source>
        <dbReference type="Proteomes" id="UP000578697"/>
    </source>
</evidence>
<evidence type="ECO:0000256" key="5">
    <source>
        <dbReference type="SAM" id="Phobius"/>
    </source>
</evidence>
<keyword evidence="5" id="KW-0812">Transmembrane</keyword>
<dbReference type="GO" id="GO:0006935">
    <property type="term" value="P:chemotaxis"/>
    <property type="evidence" value="ECO:0007669"/>
    <property type="project" value="InterPro"/>
</dbReference>
<comment type="similarity">
    <text evidence="2">Belongs to the methyl-accepting chemotaxis (MCP) protein family.</text>
</comment>
<dbReference type="PANTHER" id="PTHR32089">
    <property type="entry name" value="METHYL-ACCEPTING CHEMOTAXIS PROTEIN MCPB"/>
    <property type="match status" value="1"/>
</dbReference>
<evidence type="ECO:0000256" key="4">
    <source>
        <dbReference type="SAM" id="Coils"/>
    </source>
</evidence>
<dbReference type="PANTHER" id="PTHR32089:SF112">
    <property type="entry name" value="LYSOZYME-LIKE PROTEIN-RELATED"/>
    <property type="match status" value="1"/>
</dbReference>
<dbReference type="SUPFAM" id="SSF58104">
    <property type="entry name" value="Methyl-accepting chemotaxis protein (MCP) signaling domain"/>
    <property type="match status" value="1"/>
</dbReference>
<evidence type="ECO:0000259" key="7">
    <source>
        <dbReference type="PROSITE" id="PS50885"/>
    </source>
</evidence>
<accession>A0A840SGY7</accession>
<dbReference type="PROSITE" id="PS50111">
    <property type="entry name" value="CHEMOTAXIS_TRANSDUC_2"/>
    <property type="match status" value="1"/>
</dbReference>
<dbReference type="Pfam" id="PF00015">
    <property type="entry name" value="MCPsignal"/>
    <property type="match status" value="1"/>
</dbReference>
<name>A0A840SGY7_9SPIR</name>
<dbReference type="AlphaFoldDB" id="A0A840SGY7"/>
<proteinExistence type="inferred from homology"/>
<keyword evidence="5" id="KW-0472">Membrane</keyword>
<evidence type="ECO:0000256" key="1">
    <source>
        <dbReference type="ARBA" id="ARBA00023224"/>
    </source>
</evidence>
<dbReference type="PRINTS" id="PR00260">
    <property type="entry name" value="CHEMTRNSDUCR"/>
</dbReference>
<dbReference type="InterPro" id="IPR004090">
    <property type="entry name" value="Chemotax_Me-accpt_rcpt"/>
</dbReference>
<organism evidence="8 9">
    <name type="scientific">Treponema rectale</name>
    <dbReference type="NCBI Taxonomy" id="744512"/>
    <lineage>
        <taxon>Bacteria</taxon>
        <taxon>Pseudomonadati</taxon>
        <taxon>Spirochaetota</taxon>
        <taxon>Spirochaetia</taxon>
        <taxon>Spirochaetales</taxon>
        <taxon>Treponemataceae</taxon>
        <taxon>Treponema</taxon>
    </lineage>
</organism>
<keyword evidence="4" id="KW-0175">Coiled coil</keyword>
<gene>
    <name evidence="8" type="ORF">HNP77_002354</name>
</gene>
<dbReference type="GO" id="GO:0007165">
    <property type="term" value="P:signal transduction"/>
    <property type="evidence" value="ECO:0007669"/>
    <property type="project" value="UniProtKB-KW"/>
</dbReference>
<sequence>MKTSGKFSVFAFIAFFIIGLGIVSFSAINLFRKNADEQLQQMKYEKTLEMEKGLLPEKKLAIQMAQSPAIIDYMKNPEDEAVRELAFRDFSSFQTSYSSHRTFWISDEDLKYYSNMEFIYDLDKRDPSSSWYQATINANLPFQFYVDYDLGLKKTFMWINVLVYDEHHSVRGITGTGVELNDFVLSMYETLDKETTMYMYNGSGEVSASPDIRDLEKKIQITSLMPELKEAENLFTHEEKTFSTMSGEYFIAPVESLGWHLVLFIPFTPQAFLKNALVPFAILVIIMVILFIGYTMNSLFKPLDEINETVKNIISSEANLTRRLNTNIHTPFASIHKLVNNFNTFMEKLQSMMQTIKASGSNLNVVSGSVKESVASVSNSMTNIRLSINSVQEQIKKQSEGFNETSTVVKDVASSISTVNTMIDSQTKSIQESSSAVSQLVNGIEKITTSMESMSVSFDTLDKEAQNGISKQQKVDERISQIEEQSQMLQEANMAIASIAEQTNLLAMNAAIEAAHAGEAGKGFAVVADEIRKLSETSSGQSKTIGVQLKNIQDSIEEIVAASQESSTAFAGVSGRIQETDRLVKSVRSSLEEQTEESRSVISSLNEMDKNTEDVRKASLKMAEGSSHILEEMKNLQNSVDAVSDSMAAMSENAQSVVKSGMQLDHCIENLNTNVAQLDSDTGRFKTE</sequence>
<protein>
    <submittedName>
        <fullName evidence="8">Methyl-accepting chemotaxis protein</fullName>
    </submittedName>
</protein>